<proteinExistence type="predicted"/>
<reference evidence="1 3" key="1">
    <citation type="journal article" date="2020" name="Stud. Mycol.">
        <title>101 Dothideomycetes genomes: a test case for predicting lifestyles and emergence of pathogens.</title>
        <authorList>
            <person name="Haridas S."/>
            <person name="Albert R."/>
            <person name="Binder M."/>
            <person name="Bloem J."/>
            <person name="Labutti K."/>
            <person name="Salamov A."/>
            <person name="Andreopoulos B."/>
            <person name="Baker S."/>
            <person name="Barry K."/>
            <person name="Bills G."/>
            <person name="Bluhm B."/>
            <person name="Cannon C."/>
            <person name="Castanera R."/>
            <person name="Culley D."/>
            <person name="Daum C."/>
            <person name="Ezra D."/>
            <person name="Gonzalez J."/>
            <person name="Henrissat B."/>
            <person name="Kuo A."/>
            <person name="Liang C."/>
            <person name="Lipzen A."/>
            <person name="Lutzoni F."/>
            <person name="Magnuson J."/>
            <person name="Mondo S."/>
            <person name="Nolan M."/>
            <person name="Ohm R."/>
            <person name="Pangilinan J."/>
            <person name="Park H.-J."/>
            <person name="Ramirez L."/>
            <person name="Alfaro M."/>
            <person name="Sun H."/>
            <person name="Tritt A."/>
            <person name="Yoshinaga Y."/>
            <person name="Zwiers L.-H."/>
            <person name="Turgeon B."/>
            <person name="Goodwin S."/>
            <person name="Spatafora J."/>
            <person name="Crous P."/>
            <person name="Grigoriev I."/>
        </authorList>
    </citation>
    <scope>NUCLEOTIDE SEQUENCE</scope>
    <source>
        <strain evidence="1 3">CBS 304.34</strain>
    </source>
</reference>
<dbReference type="RefSeq" id="XP_033568753.1">
    <property type="nucleotide sequence ID" value="XM_033716292.1"/>
</dbReference>
<evidence type="ECO:0000313" key="3">
    <source>
        <dbReference type="RefSeq" id="XP_033568753.1"/>
    </source>
</evidence>
<reference evidence="3" key="3">
    <citation type="submission" date="2025-04" db="UniProtKB">
        <authorList>
            <consortium name="RefSeq"/>
        </authorList>
    </citation>
    <scope>IDENTIFICATION</scope>
    <source>
        <strain evidence="3">CBS 304.34</strain>
    </source>
</reference>
<evidence type="ECO:0000313" key="2">
    <source>
        <dbReference type="Proteomes" id="UP000504636"/>
    </source>
</evidence>
<feature type="non-terminal residue" evidence="1">
    <location>
        <position position="1"/>
    </location>
</feature>
<evidence type="ECO:0000313" key="1">
    <source>
        <dbReference type="EMBL" id="KAF2801789.1"/>
    </source>
</evidence>
<dbReference type="Proteomes" id="UP000504636">
    <property type="component" value="Unplaced"/>
</dbReference>
<dbReference type="AlphaFoldDB" id="A0A6A6XZG2"/>
<dbReference type="EMBL" id="MU003727">
    <property type="protein sequence ID" value="KAF2801789.1"/>
    <property type="molecule type" value="Genomic_DNA"/>
</dbReference>
<organism evidence="1">
    <name type="scientific">Mytilinidion resinicola</name>
    <dbReference type="NCBI Taxonomy" id="574789"/>
    <lineage>
        <taxon>Eukaryota</taxon>
        <taxon>Fungi</taxon>
        <taxon>Dikarya</taxon>
        <taxon>Ascomycota</taxon>
        <taxon>Pezizomycotina</taxon>
        <taxon>Dothideomycetes</taxon>
        <taxon>Pleosporomycetidae</taxon>
        <taxon>Mytilinidiales</taxon>
        <taxon>Mytilinidiaceae</taxon>
        <taxon>Mytilinidion</taxon>
    </lineage>
</organism>
<accession>A0A6A6XZG2</accession>
<protein>
    <submittedName>
        <fullName evidence="1 3">Uncharacterized protein</fullName>
    </submittedName>
</protein>
<name>A0A6A6XZG2_9PEZI</name>
<gene>
    <name evidence="1 3" type="ORF">BDZ99DRAFT_402534</name>
</gene>
<dbReference type="GeneID" id="54457185"/>
<keyword evidence="2" id="KW-1185">Reference proteome</keyword>
<dbReference type="OrthoDB" id="2350934at2759"/>
<reference evidence="3" key="2">
    <citation type="submission" date="2020-04" db="EMBL/GenBank/DDBJ databases">
        <authorList>
            <consortium name="NCBI Genome Project"/>
        </authorList>
    </citation>
    <scope>NUCLEOTIDE SEQUENCE</scope>
    <source>
        <strain evidence="3">CBS 304.34</strain>
    </source>
</reference>
<sequence length="80" mass="9182">KVASEMQIPWRSAKSIYWQLGEQEISARANAPVFQLHPSATSIPSPPSGRPVMLYSTPANILQMQSLEPRQYYYPHLLYY</sequence>